<dbReference type="AlphaFoldDB" id="A0A844Z5R0"/>
<proteinExistence type="predicted"/>
<dbReference type="Gene3D" id="3.40.630.30">
    <property type="match status" value="1"/>
</dbReference>
<dbReference type="EMBL" id="WTYZ01000001">
    <property type="protein sequence ID" value="MXO83991.1"/>
    <property type="molecule type" value="Genomic_DNA"/>
</dbReference>
<keyword evidence="2" id="KW-0808">Transferase</keyword>
<keyword evidence="3" id="KW-1185">Reference proteome</keyword>
<comment type="caution">
    <text evidence="2">The sequence shown here is derived from an EMBL/GenBank/DDBJ whole genome shotgun (WGS) entry which is preliminary data.</text>
</comment>
<dbReference type="PANTHER" id="PTHR43441">
    <property type="entry name" value="RIBOSOMAL-PROTEIN-SERINE ACETYLTRANSFERASE"/>
    <property type="match status" value="1"/>
</dbReference>
<dbReference type="GO" id="GO:1990189">
    <property type="term" value="F:protein N-terminal-serine acetyltransferase activity"/>
    <property type="evidence" value="ECO:0007669"/>
    <property type="project" value="TreeGrafter"/>
</dbReference>
<name>A0A844Z5R0_9SPHN</name>
<dbReference type="PANTHER" id="PTHR43441:SF2">
    <property type="entry name" value="FAMILY ACETYLTRANSFERASE, PUTATIVE (AFU_ORTHOLOGUE AFUA_7G00850)-RELATED"/>
    <property type="match status" value="1"/>
</dbReference>
<protein>
    <submittedName>
        <fullName evidence="2">GNAT family N-acetyltransferase</fullName>
    </submittedName>
</protein>
<accession>A0A844Z5R0</accession>
<dbReference type="SUPFAM" id="SSF55729">
    <property type="entry name" value="Acyl-CoA N-acyltransferases (Nat)"/>
    <property type="match status" value="1"/>
</dbReference>
<reference evidence="2 3" key="1">
    <citation type="submission" date="2019-12" db="EMBL/GenBank/DDBJ databases">
        <title>Genomic-based taxomic classification of the family Erythrobacteraceae.</title>
        <authorList>
            <person name="Xu L."/>
        </authorList>
    </citation>
    <scope>NUCLEOTIDE SEQUENCE [LARGE SCALE GENOMIC DNA]</scope>
    <source>
        <strain evidence="2 3">KCTC 42006</strain>
    </source>
</reference>
<dbReference type="GO" id="GO:0008999">
    <property type="term" value="F:protein-N-terminal-alanine acetyltransferase activity"/>
    <property type="evidence" value="ECO:0007669"/>
    <property type="project" value="TreeGrafter"/>
</dbReference>
<dbReference type="OrthoDB" id="5295305at2"/>
<dbReference type="GO" id="GO:0005737">
    <property type="term" value="C:cytoplasm"/>
    <property type="evidence" value="ECO:0007669"/>
    <property type="project" value="TreeGrafter"/>
</dbReference>
<dbReference type="PROSITE" id="PS51186">
    <property type="entry name" value="GNAT"/>
    <property type="match status" value="1"/>
</dbReference>
<sequence>MTLPPTPTLETERFIMRKLVKDDAPALWPTLSSDEHCRYLTRAAFASLEELEGWLLDPDWNGRSWCAVDRQTGEIAARLVAVPVSEATAEIGYITVADRQGEGIAGECTRRLIAHLFECESHHRLTAGTDPRNNASNALLKRFGFRREAHMIESCKTHLGWCDEYFWGLLKREWGR</sequence>
<organism evidence="2 3">
    <name type="scientific">Pontixanthobacter aestiaquae</name>
    <dbReference type="NCBI Taxonomy" id="1509367"/>
    <lineage>
        <taxon>Bacteria</taxon>
        <taxon>Pseudomonadati</taxon>
        <taxon>Pseudomonadota</taxon>
        <taxon>Alphaproteobacteria</taxon>
        <taxon>Sphingomonadales</taxon>
        <taxon>Erythrobacteraceae</taxon>
        <taxon>Pontixanthobacter</taxon>
    </lineage>
</organism>
<feature type="domain" description="N-acetyltransferase" evidence="1">
    <location>
        <begin position="14"/>
        <end position="172"/>
    </location>
</feature>
<dbReference type="Pfam" id="PF13302">
    <property type="entry name" value="Acetyltransf_3"/>
    <property type="match status" value="1"/>
</dbReference>
<dbReference type="InterPro" id="IPR000182">
    <property type="entry name" value="GNAT_dom"/>
</dbReference>
<evidence type="ECO:0000259" key="1">
    <source>
        <dbReference type="PROSITE" id="PS51186"/>
    </source>
</evidence>
<dbReference type="InterPro" id="IPR051908">
    <property type="entry name" value="Ribosomal_N-acetyltransferase"/>
</dbReference>
<dbReference type="Proteomes" id="UP000460290">
    <property type="component" value="Unassembled WGS sequence"/>
</dbReference>
<evidence type="ECO:0000313" key="2">
    <source>
        <dbReference type="EMBL" id="MXO83991.1"/>
    </source>
</evidence>
<dbReference type="InterPro" id="IPR016181">
    <property type="entry name" value="Acyl_CoA_acyltransferase"/>
</dbReference>
<gene>
    <name evidence="2" type="ORF">GRI35_11500</name>
</gene>
<evidence type="ECO:0000313" key="3">
    <source>
        <dbReference type="Proteomes" id="UP000460290"/>
    </source>
</evidence>